<dbReference type="InterPro" id="IPR014722">
    <property type="entry name" value="Rib_uL2_dom2"/>
</dbReference>
<evidence type="ECO:0000259" key="4">
    <source>
        <dbReference type="SMART" id="SM01185"/>
    </source>
</evidence>
<evidence type="ECO:0000313" key="5">
    <source>
        <dbReference type="EMBL" id="SPD74785.1"/>
    </source>
</evidence>
<feature type="domain" description="Elongation factor P C-terminal" evidence="3">
    <location>
        <begin position="132"/>
        <end position="187"/>
    </location>
</feature>
<dbReference type="NCBIfam" id="NF001810">
    <property type="entry name" value="PRK00529.1"/>
    <property type="match status" value="1"/>
</dbReference>
<dbReference type="InterPro" id="IPR013185">
    <property type="entry name" value="Transl_elong_KOW-like"/>
</dbReference>
<dbReference type="GO" id="GO:0003746">
    <property type="term" value="F:translation elongation factor activity"/>
    <property type="evidence" value="ECO:0007669"/>
    <property type="project" value="UniProtKB-UniRule"/>
</dbReference>
<dbReference type="InterPro" id="IPR020599">
    <property type="entry name" value="Transl_elong_fac_P/YeiP"/>
</dbReference>
<dbReference type="InterPro" id="IPR015365">
    <property type="entry name" value="Elong-fact-P_C"/>
</dbReference>
<evidence type="ECO:0000256" key="2">
    <source>
        <dbReference type="HAMAP-Rule" id="MF_00646"/>
    </source>
</evidence>
<dbReference type="FunFam" id="2.40.50.140:FF:000004">
    <property type="entry name" value="Elongation factor P"/>
    <property type="match status" value="1"/>
</dbReference>
<dbReference type="Pfam" id="PF08207">
    <property type="entry name" value="EFP_N"/>
    <property type="match status" value="1"/>
</dbReference>
<dbReference type="SMART" id="SM01185">
    <property type="entry name" value="EFP"/>
    <property type="match status" value="1"/>
</dbReference>
<evidence type="ECO:0000256" key="1">
    <source>
        <dbReference type="ARBA" id="ARBA00009479"/>
    </source>
</evidence>
<dbReference type="PIRSF" id="PIRSF005901">
    <property type="entry name" value="EF-P"/>
    <property type="match status" value="1"/>
</dbReference>
<reference evidence="5" key="1">
    <citation type="submission" date="2018-01" db="EMBL/GenBank/DDBJ databases">
        <authorList>
            <person name="Regsiter A."/>
            <person name="William W."/>
        </authorList>
    </citation>
    <scope>NUCLEOTIDE SEQUENCE</scope>
    <source>
        <strain evidence="5">TRIP AH-1</strain>
    </source>
</reference>
<comment type="similarity">
    <text evidence="1 2">Belongs to the elongation factor P family.</text>
</comment>
<protein>
    <recommendedName>
        <fullName evidence="2">Elongation factor P-like protein</fullName>
    </recommendedName>
</protein>
<dbReference type="InterPro" id="IPR013852">
    <property type="entry name" value="Transl_elong_P/YeiP_CS"/>
</dbReference>
<dbReference type="FunFam" id="2.40.50.140:FF:000009">
    <property type="entry name" value="Elongation factor P"/>
    <property type="match status" value="1"/>
</dbReference>
<dbReference type="PROSITE" id="PS01275">
    <property type="entry name" value="EFP"/>
    <property type="match status" value="1"/>
</dbReference>
<gene>
    <name evidence="5" type="ORF">PITCH_A330050</name>
</gene>
<dbReference type="HAMAP" id="MF_00646">
    <property type="entry name" value="EFP"/>
    <property type="match status" value="1"/>
</dbReference>
<dbReference type="NCBIfam" id="NF003392">
    <property type="entry name" value="PRK04542.1"/>
    <property type="match status" value="1"/>
</dbReference>
<dbReference type="InterPro" id="IPR012340">
    <property type="entry name" value="NA-bd_OB-fold"/>
</dbReference>
<keyword evidence="5" id="KW-0648">Protein biosynthesis</keyword>
<dbReference type="SMART" id="SM00841">
    <property type="entry name" value="Elong-fact-P_C"/>
    <property type="match status" value="1"/>
</dbReference>
<organism evidence="5">
    <name type="scientific">uncultured Desulfobacterium sp</name>
    <dbReference type="NCBI Taxonomy" id="201089"/>
    <lineage>
        <taxon>Bacteria</taxon>
        <taxon>Pseudomonadati</taxon>
        <taxon>Thermodesulfobacteriota</taxon>
        <taxon>Desulfobacteria</taxon>
        <taxon>Desulfobacterales</taxon>
        <taxon>Desulfobacteriaceae</taxon>
        <taxon>Desulfobacterium</taxon>
        <taxon>environmental samples</taxon>
    </lineage>
</organism>
<dbReference type="InterPro" id="IPR011897">
    <property type="entry name" value="Transl_elong_p-like_YeiP"/>
</dbReference>
<dbReference type="CDD" id="cd05794">
    <property type="entry name" value="S1_EF-P_repeat_2"/>
    <property type="match status" value="1"/>
</dbReference>
<dbReference type="InterPro" id="IPR001059">
    <property type="entry name" value="Transl_elong_P/YeiP_cen"/>
</dbReference>
<dbReference type="Gene3D" id="2.40.50.140">
    <property type="entry name" value="Nucleic acid-binding proteins"/>
    <property type="match status" value="2"/>
</dbReference>
<accession>A0A445MZ95</accession>
<dbReference type="PANTHER" id="PTHR30053:SF14">
    <property type="entry name" value="TRANSLATION ELONGATION FACTOR KOW-LIKE DOMAIN-CONTAINING PROTEIN"/>
    <property type="match status" value="1"/>
</dbReference>
<dbReference type="PANTHER" id="PTHR30053">
    <property type="entry name" value="ELONGATION FACTOR P"/>
    <property type="match status" value="1"/>
</dbReference>
<keyword evidence="5" id="KW-0251">Elongation factor</keyword>
<dbReference type="Pfam" id="PF01132">
    <property type="entry name" value="EFP"/>
    <property type="match status" value="1"/>
</dbReference>
<dbReference type="InterPro" id="IPR008991">
    <property type="entry name" value="Translation_prot_SH3-like_sf"/>
</dbReference>
<proteinExistence type="inferred from homology"/>
<dbReference type="CDD" id="cd04470">
    <property type="entry name" value="S1_EF-P_repeat_1"/>
    <property type="match status" value="1"/>
</dbReference>
<dbReference type="SUPFAM" id="SSF50104">
    <property type="entry name" value="Translation proteins SH3-like domain"/>
    <property type="match status" value="1"/>
</dbReference>
<dbReference type="SUPFAM" id="SSF50249">
    <property type="entry name" value="Nucleic acid-binding proteins"/>
    <property type="match status" value="2"/>
</dbReference>
<dbReference type="Pfam" id="PF09285">
    <property type="entry name" value="Elong-fact-P_C"/>
    <property type="match status" value="1"/>
</dbReference>
<dbReference type="GO" id="GO:0005829">
    <property type="term" value="C:cytosol"/>
    <property type="evidence" value="ECO:0007669"/>
    <property type="project" value="UniProtKB-ARBA"/>
</dbReference>
<sequence>MPKACNLHKGNIVQINGRPYQVKKIEVQTPSARGANTLYKVRFSTIPSGQKLDQTFKGNDFLDEMQLVRRHVSYIFKDQEMYTFMDSENYEQYTISYDQMEGQIQWLSEGLEGITALLIDGQPIGIELPASVDLEIVDTAPAVKGATVTNRNKTATLSNGHSLQVPEYLATGDIIQVNTETGEYMSRAKSNVIG</sequence>
<dbReference type="GO" id="GO:0043043">
    <property type="term" value="P:peptide biosynthetic process"/>
    <property type="evidence" value="ECO:0007669"/>
    <property type="project" value="InterPro"/>
</dbReference>
<dbReference type="Gene3D" id="2.30.30.30">
    <property type="match status" value="1"/>
</dbReference>
<dbReference type="EMBL" id="OJIN01000174">
    <property type="protein sequence ID" value="SPD74785.1"/>
    <property type="molecule type" value="Genomic_DNA"/>
</dbReference>
<evidence type="ECO:0000259" key="3">
    <source>
        <dbReference type="SMART" id="SM00841"/>
    </source>
</evidence>
<name>A0A445MZ95_9BACT</name>
<feature type="domain" description="Translation elongation factor P/YeiP central" evidence="4">
    <location>
        <begin position="69"/>
        <end position="124"/>
    </location>
</feature>
<dbReference type="AlphaFoldDB" id="A0A445MZ95"/>